<dbReference type="SUPFAM" id="SSF111369">
    <property type="entry name" value="HlyD-like secretion proteins"/>
    <property type="match status" value="1"/>
</dbReference>
<feature type="coiled-coil region" evidence="2">
    <location>
        <begin position="177"/>
        <end position="204"/>
    </location>
</feature>
<keyword evidence="4" id="KW-0472">Membrane</keyword>
<dbReference type="InterPro" id="IPR006143">
    <property type="entry name" value="RND_pump_MFP"/>
</dbReference>
<gene>
    <name evidence="5" type="ORF">KGQ91_16290</name>
</gene>
<name>A0ABS7X435_9GAMM</name>
<evidence type="ECO:0000256" key="1">
    <source>
        <dbReference type="ARBA" id="ARBA00009477"/>
    </source>
</evidence>
<evidence type="ECO:0000256" key="4">
    <source>
        <dbReference type="SAM" id="Phobius"/>
    </source>
</evidence>
<proteinExistence type="inferred from homology"/>
<dbReference type="Gene3D" id="1.10.287.470">
    <property type="entry name" value="Helix hairpin bin"/>
    <property type="match status" value="1"/>
</dbReference>
<reference evidence="5 6" key="1">
    <citation type="submission" date="2021-05" db="EMBL/GenBank/DDBJ databases">
        <title>Petroleum and Energy Research Collection (APPE): ex situ preservation of microbial diversity associated with the oil industry and exploitation of its biotechnological potential.</title>
        <authorList>
            <person name="Paixao C.T.M."/>
            <person name="Gomes M.B."/>
            <person name="Oliveira V.M."/>
        </authorList>
    </citation>
    <scope>NUCLEOTIDE SEQUENCE [LARGE SCALE GENOMIC DNA]</scope>
    <source>
        <strain evidence="5 6">LIT2</strain>
    </source>
</reference>
<evidence type="ECO:0000313" key="5">
    <source>
        <dbReference type="EMBL" id="MBZ9569228.1"/>
    </source>
</evidence>
<comment type="caution">
    <text evidence="5">The sequence shown here is derived from an EMBL/GenBank/DDBJ whole genome shotgun (WGS) entry which is preliminary data.</text>
</comment>
<organism evidence="5 6">
    <name type="scientific">Modicisalibacter tunisiensis</name>
    <dbReference type="NCBI Taxonomy" id="390637"/>
    <lineage>
        <taxon>Bacteria</taxon>
        <taxon>Pseudomonadati</taxon>
        <taxon>Pseudomonadota</taxon>
        <taxon>Gammaproteobacteria</taxon>
        <taxon>Oceanospirillales</taxon>
        <taxon>Halomonadaceae</taxon>
        <taxon>Modicisalibacter</taxon>
    </lineage>
</organism>
<evidence type="ECO:0000256" key="3">
    <source>
        <dbReference type="SAM" id="MobiDB-lite"/>
    </source>
</evidence>
<sequence>MKPEFPSPGCAPARQDGRLAPGALLSLGVLLLAGAVAYWLLSHPPRAGQRAAPPEPAPPMVSVAGVQRRGVAPTLVAYGRVIAARETRVASRVAGQLARFAPGVEPGRVVEAGATLAILDDADYRLAVQRAEAALTRARADLAIERGQQLQAQADYRTYGRELPAERRALVLREPQLKAARAAVSSAEADLEQARLELARTTIAAPFRGMVQERLVGAGSAMAANTALLGLVDVSHFWVRVSLESDALDWLETGDGIDSGSLATLVSDAWPADRQRRGRAFSILPGLAENGLMSQLLVRVEDPLALDTKAPALRLGDVVEARFTPPGRDDLIGLPVAALHEDDRVWTLDAGNRLHIVSVTPFYRDQRQVLIRADGAPLGGAERVVVSPLVRPREGMALRVAPTPDDTSPGGDADDGETPP</sequence>
<dbReference type="RefSeq" id="WP_224421523.1">
    <property type="nucleotide sequence ID" value="NZ_JAGXFD010000002.1"/>
</dbReference>
<accession>A0ABS7X435</accession>
<dbReference type="Gene3D" id="2.40.50.100">
    <property type="match status" value="1"/>
</dbReference>
<evidence type="ECO:0000256" key="2">
    <source>
        <dbReference type="SAM" id="Coils"/>
    </source>
</evidence>
<protein>
    <submittedName>
        <fullName evidence="5">Efflux RND transporter periplasmic adaptor subunit</fullName>
    </submittedName>
</protein>
<feature type="transmembrane region" description="Helical" evidence="4">
    <location>
        <begin position="20"/>
        <end position="41"/>
    </location>
</feature>
<dbReference type="NCBIfam" id="TIGR01730">
    <property type="entry name" value="RND_mfp"/>
    <property type="match status" value="1"/>
</dbReference>
<keyword evidence="6" id="KW-1185">Reference proteome</keyword>
<feature type="region of interest" description="Disordered" evidence="3">
    <location>
        <begin position="395"/>
        <end position="420"/>
    </location>
</feature>
<dbReference type="PANTHER" id="PTHR30469:SF15">
    <property type="entry name" value="HLYD FAMILY OF SECRETION PROTEINS"/>
    <property type="match status" value="1"/>
</dbReference>
<keyword evidence="4" id="KW-0812">Transmembrane</keyword>
<evidence type="ECO:0000313" key="6">
    <source>
        <dbReference type="Proteomes" id="UP001319883"/>
    </source>
</evidence>
<dbReference type="PANTHER" id="PTHR30469">
    <property type="entry name" value="MULTIDRUG RESISTANCE PROTEIN MDTA"/>
    <property type="match status" value="1"/>
</dbReference>
<dbReference type="Proteomes" id="UP001319883">
    <property type="component" value="Unassembled WGS sequence"/>
</dbReference>
<comment type="similarity">
    <text evidence="1">Belongs to the membrane fusion protein (MFP) (TC 8.A.1) family.</text>
</comment>
<dbReference type="Gene3D" id="2.40.30.170">
    <property type="match status" value="1"/>
</dbReference>
<dbReference type="EMBL" id="JAGXFD010000002">
    <property type="protein sequence ID" value="MBZ9569228.1"/>
    <property type="molecule type" value="Genomic_DNA"/>
</dbReference>
<keyword evidence="4" id="KW-1133">Transmembrane helix</keyword>
<keyword evidence="2" id="KW-0175">Coiled coil</keyword>